<keyword evidence="3" id="KW-1185">Reference proteome</keyword>
<feature type="chain" id="PRO_5018332155" description="Alpha/beta-hydrolase" evidence="1">
    <location>
        <begin position="20"/>
        <end position="261"/>
    </location>
</feature>
<dbReference type="STRING" id="1314773.A0A3N2PUN2"/>
<dbReference type="Proteomes" id="UP000272025">
    <property type="component" value="Unassembled WGS sequence"/>
</dbReference>
<dbReference type="AlphaFoldDB" id="A0A3N2PUN2"/>
<evidence type="ECO:0000313" key="2">
    <source>
        <dbReference type="EMBL" id="ROT38218.1"/>
    </source>
</evidence>
<name>A0A3N2PUN2_SODAK</name>
<reference evidence="2 3" key="1">
    <citation type="journal article" date="2018" name="Mol. Ecol.">
        <title>The obligate alkalophilic soda-lake fungus Sodiomyces alkalinus has shifted to a protein diet.</title>
        <authorList>
            <person name="Grum-Grzhimaylo A.A."/>
            <person name="Falkoski D.L."/>
            <person name="van den Heuvel J."/>
            <person name="Valero-Jimenez C.A."/>
            <person name="Min B."/>
            <person name="Choi I.G."/>
            <person name="Lipzen A."/>
            <person name="Daum C.G."/>
            <person name="Aanen D.K."/>
            <person name="Tsang A."/>
            <person name="Henrissat B."/>
            <person name="Bilanenko E.N."/>
            <person name="de Vries R.P."/>
            <person name="van Kan J.A.L."/>
            <person name="Grigoriev I.V."/>
            <person name="Debets A.J.M."/>
        </authorList>
    </citation>
    <scope>NUCLEOTIDE SEQUENCE [LARGE SCALE GENOMIC DNA]</scope>
    <source>
        <strain evidence="2 3">F11</strain>
    </source>
</reference>
<accession>A0A3N2PUN2</accession>
<dbReference type="InterPro" id="IPR029058">
    <property type="entry name" value="AB_hydrolase_fold"/>
</dbReference>
<keyword evidence="1" id="KW-0732">Signal</keyword>
<organism evidence="2 3">
    <name type="scientific">Sodiomyces alkalinus (strain CBS 110278 / VKM F-3762 / F11)</name>
    <name type="common">Alkaliphilic filamentous fungus</name>
    <dbReference type="NCBI Taxonomy" id="1314773"/>
    <lineage>
        <taxon>Eukaryota</taxon>
        <taxon>Fungi</taxon>
        <taxon>Dikarya</taxon>
        <taxon>Ascomycota</taxon>
        <taxon>Pezizomycotina</taxon>
        <taxon>Sordariomycetes</taxon>
        <taxon>Hypocreomycetidae</taxon>
        <taxon>Glomerellales</taxon>
        <taxon>Plectosphaerellaceae</taxon>
        <taxon>Sodiomyces</taxon>
    </lineage>
</organism>
<gene>
    <name evidence="2" type="ORF">SODALDRAFT_400545</name>
</gene>
<dbReference type="SUPFAM" id="SSF53474">
    <property type="entry name" value="alpha/beta-Hydrolases"/>
    <property type="match status" value="1"/>
</dbReference>
<protein>
    <recommendedName>
        <fullName evidence="4">Alpha/beta-hydrolase</fullName>
    </recommendedName>
</protein>
<dbReference type="Gene3D" id="3.40.50.1820">
    <property type="entry name" value="alpha/beta hydrolase"/>
    <property type="match status" value="1"/>
</dbReference>
<sequence>MRSSFALAPALALSQAVMAQVPTTYYVDQSLPGHTIFRPQDMNAFDSIPVVVWGNGACSADPVGGHGPFLEELAAWGILVLASGTPGGQGGTSPEMMRAAIDWAHQNAGQGDWANLDASQIAAAGMSCGGTEAYVQNQDPRVTAFGIFNSGTLDPGQTDNTLGAISVPIFFFLGGPSDIAYENGMRDFRAVRPGVPTWVGNVDVGHGGTYHEPRGGIFGRAAQHFFRWVLRGEEEALGYFRNGGAEADGWYTESKDLQICQ</sequence>
<evidence type="ECO:0000313" key="3">
    <source>
        <dbReference type="Proteomes" id="UP000272025"/>
    </source>
</evidence>
<evidence type="ECO:0008006" key="4">
    <source>
        <dbReference type="Google" id="ProtNLM"/>
    </source>
</evidence>
<dbReference type="OrthoDB" id="2141514at2759"/>
<proteinExistence type="predicted"/>
<feature type="signal peptide" evidence="1">
    <location>
        <begin position="1"/>
        <end position="19"/>
    </location>
</feature>
<dbReference type="EMBL" id="ML119056">
    <property type="protein sequence ID" value="ROT38218.1"/>
    <property type="molecule type" value="Genomic_DNA"/>
</dbReference>
<dbReference type="RefSeq" id="XP_028466024.1">
    <property type="nucleotide sequence ID" value="XM_028615320.1"/>
</dbReference>
<evidence type="ECO:0000256" key="1">
    <source>
        <dbReference type="SAM" id="SignalP"/>
    </source>
</evidence>
<dbReference type="GeneID" id="39583797"/>